<feature type="non-terminal residue" evidence="1">
    <location>
        <position position="1"/>
    </location>
</feature>
<dbReference type="EMBL" id="JAANNP010000044">
    <property type="protein sequence ID" value="NHC15657.1"/>
    <property type="molecule type" value="Genomic_DNA"/>
</dbReference>
<dbReference type="InterPro" id="IPR011990">
    <property type="entry name" value="TPR-like_helical_dom_sf"/>
</dbReference>
<evidence type="ECO:0000313" key="1">
    <source>
        <dbReference type="EMBL" id="NHC15657.1"/>
    </source>
</evidence>
<name>A0ABX0GXE5_9ACTN</name>
<comment type="caution">
    <text evidence="1">The sequence shown here is derived from an EMBL/GenBank/DDBJ whole genome shotgun (WGS) entry which is preliminary data.</text>
</comment>
<dbReference type="SUPFAM" id="SSF81901">
    <property type="entry name" value="HCP-like"/>
    <property type="match status" value="1"/>
</dbReference>
<gene>
    <name evidence="1" type="ORF">G9H71_17895</name>
</gene>
<protein>
    <submittedName>
        <fullName evidence="1">Sel1 repeat family protein</fullName>
    </submittedName>
</protein>
<organism evidence="1 2">
    <name type="scientific">Motilibacter deserti</name>
    <dbReference type="NCBI Taxonomy" id="2714956"/>
    <lineage>
        <taxon>Bacteria</taxon>
        <taxon>Bacillati</taxon>
        <taxon>Actinomycetota</taxon>
        <taxon>Actinomycetes</taxon>
        <taxon>Motilibacterales</taxon>
        <taxon>Motilibacteraceae</taxon>
        <taxon>Motilibacter</taxon>
    </lineage>
</organism>
<evidence type="ECO:0000313" key="2">
    <source>
        <dbReference type="Proteomes" id="UP000800981"/>
    </source>
</evidence>
<keyword evidence="2" id="KW-1185">Reference proteome</keyword>
<reference evidence="1 2" key="1">
    <citation type="submission" date="2020-03" db="EMBL/GenBank/DDBJ databases">
        <title>Two novel Motilibacter sp.</title>
        <authorList>
            <person name="Liu S."/>
        </authorList>
    </citation>
    <scope>NUCLEOTIDE SEQUENCE [LARGE SCALE GENOMIC DNA]</scope>
    <source>
        <strain evidence="1 2">E257</strain>
    </source>
</reference>
<sequence>MIALANLLCEDRGDEAGAEQVLRLAAERGEPLAHNNLGVLLRDQRRLLEAEAAFVFGVRAGDRLAARNLRALRRTERRRLGRAHRRAARDRV</sequence>
<dbReference type="Proteomes" id="UP000800981">
    <property type="component" value="Unassembled WGS sequence"/>
</dbReference>
<dbReference type="Gene3D" id="1.25.40.10">
    <property type="entry name" value="Tetratricopeptide repeat domain"/>
    <property type="match status" value="1"/>
</dbReference>
<proteinExistence type="predicted"/>
<accession>A0ABX0GXE5</accession>